<comment type="caution">
    <text evidence="4">The sequence shown here is derived from an EMBL/GenBank/DDBJ whole genome shotgun (WGS) entry which is preliminary data.</text>
</comment>
<evidence type="ECO:0000313" key="4">
    <source>
        <dbReference type="EMBL" id="OGC35416.1"/>
    </source>
</evidence>
<dbReference type="GO" id="GO:0016780">
    <property type="term" value="F:phosphotransferase activity, for other substituted phosphate groups"/>
    <property type="evidence" value="ECO:0007669"/>
    <property type="project" value="TreeGrafter"/>
</dbReference>
<organism evidence="4 5">
    <name type="scientific">candidate division WOR-1 bacterium RIFOXYB2_FULL_48_7</name>
    <dbReference type="NCBI Taxonomy" id="1802583"/>
    <lineage>
        <taxon>Bacteria</taxon>
        <taxon>Bacillati</taxon>
        <taxon>Saganbacteria</taxon>
    </lineage>
</organism>
<gene>
    <name evidence="4" type="ORF">A2311_06080</name>
</gene>
<name>A0A1F4TRY5_UNCSA</name>
<keyword evidence="2" id="KW-1133">Transmembrane helix</keyword>
<evidence type="ECO:0000256" key="1">
    <source>
        <dbReference type="ARBA" id="ARBA00006464"/>
    </source>
</evidence>
<protein>
    <recommendedName>
        <fullName evidence="3">Bacterial sugar transferase domain-containing protein</fullName>
    </recommendedName>
</protein>
<dbReference type="InterPro" id="IPR003362">
    <property type="entry name" value="Bact_transf"/>
</dbReference>
<dbReference type="EMBL" id="MEUF01000028">
    <property type="protein sequence ID" value="OGC35416.1"/>
    <property type="molecule type" value="Genomic_DNA"/>
</dbReference>
<accession>A0A1F4TRY5</accession>
<proteinExistence type="inferred from homology"/>
<dbReference type="Pfam" id="PF02397">
    <property type="entry name" value="Bac_transf"/>
    <property type="match status" value="1"/>
</dbReference>
<evidence type="ECO:0000313" key="5">
    <source>
        <dbReference type="Proteomes" id="UP000178951"/>
    </source>
</evidence>
<reference evidence="4 5" key="1">
    <citation type="journal article" date="2016" name="Nat. Commun.">
        <title>Thousands of microbial genomes shed light on interconnected biogeochemical processes in an aquifer system.</title>
        <authorList>
            <person name="Anantharaman K."/>
            <person name="Brown C.T."/>
            <person name="Hug L.A."/>
            <person name="Sharon I."/>
            <person name="Castelle C.J."/>
            <person name="Probst A.J."/>
            <person name="Thomas B.C."/>
            <person name="Singh A."/>
            <person name="Wilkins M.J."/>
            <person name="Karaoz U."/>
            <person name="Brodie E.L."/>
            <person name="Williams K.H."/>
            <person name="Hubbard S.S."/>
            <person name="Banfield J.F."/>
        </authorList>
    </citation>
    <scope>NUCLEOTIDE SEQUENCE [LARGE SCALE GENOMIC DNA]</scope>
</reference>
<evidence type="ECO:0000256" key="2">
    <source>
        <dbReference type="SAM" id="Phobius"/>
    </source>
</evidence>
<keyword evidence="2" id="KW-0812">Transmembrane</keyword>
<dbReference type="PANTHER" id="PTHR30576">
    <property type="entry name" value="COLANIC BIOSYNTHESIS UDP-GLUCOSE LIPID CARRIER TRANSFERASE"/>
    <property type="match status" value="1"/>
</dbReference>
<dbReference type="PANTHER" id="PTHR30576:SF0">
    <property type="entry name" value="UNDECAPRENYL-PHOSPHATE N-ACETYLGALACTOSAMINYL 1-PHOSPHATE TRANSFERASE-RELATED"/>
    <property type="match status" value="1"/>
</dbReference>
<feature type="transmembrane region" description="Helical" evidence="2">
    <location>
        <begin position="54"/>
        <end position="77"/>
    </location>
</feature>
<dbReference type="Proteomes" id="UP000178951">
    <property type="component" value="Unassembled WGS sequence"/>
</dbReference>
<keyword evidence="2" id="KW-0472">Membrane</keyword>
<evidence type="ECO:0000259" key="3">
    <source>
        <dbReference type="Pfam" id="PF02397"/>
    </source>
</evidence>
<feature type="domain" description="Bacterial sugar transferase" evidence="3">
    <location>
        <begin position="49"/>
        <end position="238"/>
    </location>
</feature>
<comment type="similarity">
    <text evidence="1">Belongs to the bacterial sugar transferase family.</text>
</comment>
<dbReference type="STRING" id="1802583.A2311_06080"/>
<sequence>MFSQAISRYFARTGGKYLRAAQQTMDLPARSASPGQPSFQSQAGQRILKRGLDIAAGLVGTSLLWPISVVVMPGIMLSSKGGIFFKQAREGKDGKLLQVIKFRTMTSFTSANIFDPHTWQASQKLRENIDPRVTTFGHWLRTTGLDELPQFLSLLTGEMTLVGCRALPIDLLESLSINTTPNWRIIRRQAPPAIIPAPVAYLGRFPTAEENVALEMYYLSQATIQEDLKLMARTVLYLLLGKHS</sequence>
<dbReference type="AlphaFoldDB" id="A0A1F4TRY5"/>